<evidence type="ECO:0000313" key="1">
    <source>
        <dbReference type="EMBL" id="EYB85643.1"/>
    </source>
</evidence>
<accession>A0A016S4U2</accession>
<organism evidence="1 2">
    <name type="scientific">Ancylostoma ceylanicum</name>
    <dbReference type="NCBI Taxonomy" id="53326"/>
    <lineage>
        <taxon>Eukaryota</taxon>
        <taxon>Metazoa</taxon>
        <taxon>Ecdysozoa</taxon>
        <taxon>Nematoda</taxon>
        <taxon>Chromadorea</taxon>
        <taxon>Rhabditida</taxon>
        <taxon>Rhabditina</taxon>
        <taxon>Rhabditomorpha</taxon>
        <taxon>Strongyloidea</taxon>
        <taxon>Ancylostomatidae</taxon>
        <taxon>Ancylostomatinae</taxon>
        <taxon>Ancylostoma</taxon>
    </lineage>
</organism>
<dbReference type="EMBL" id="JARK01001630">
    <property type="protein sequence ID" value="EYB85643.1"/>
    <property type="molecule type" value="Genomic_DNA"/>
</dbReference>
<proteinExistence type="predicted"/>
<comment type="caution">
    <text evidence="1">The sequence shown here is derived from an EMBL/GenBank/DDBJ whole genome shotgun (WGS) entry which is preliminary data.</text>
</comment>
<gene>
    <name evidence="1" type="primary">Acey_s0294.g1634</name>
    <name evidence="1" type="ORF">Y032_0294g1634</name>
</gene>
<protein>
    <submittedName>
        <fullName evidence="1">Uncharacterized protein</fullName>
    </submittedName>
</protein>
<dbReference type="Proteomes" id="UP000024635">
    <property type="component" value="Unassembled WGS sequence"/>
</dbReference>
<dbReference type="AlphaFoldDB" id="A0A016S4U2"/>
<keyword evidence="2" id="KW-1185">Reference proteome</keyword>
<sequence length="111" mass="12971">MYFIESIFASLWHKTRINPLTESTAARCFYHVSEEGEGCRPIPIIYLKCVTKCYDLPSCQEPPIAQVLFVHKNARDKLLVRHHIPPILMLLSDGRSEWRLQRPLTEWDFTG</sequence>
<evidence type="ECO:0000313" key="2">
    <source>
        <dbReference type="Proteomes" id="UP000024635"/>
    </source>
</evidence>
<reference evidence="2" key="1">
    <citation type="journal article" date="2015" name="Nat. Genet.">
        <title>The genome and transcriptome of the zoonotic hookworm Ancylostoma ceylanicum identify infection-specific gene families.</title>
        <authorList>
            <person name="Schwarz E.M."/>
            <person name="Hu Y."/>
            <person name="Antoshechkin I."/>
            <person name="Miller M.M."/>
            <person name="Sternberg P.W."/>
            <person name="Aroian R.V."/>
        </authorList>
    </citation>
    <scope>NUCLEOTIDE SEQUENCE</scope>
    <source>
        <strain evidence="2">HY135</strain>
    </source>
</reference>
<name>A0A016S4U2_9BILA</name>